<dbReference type="EMBL" id="AAHMZU010000021">
    <property type="protein sequence ID" value="EBY0600984.1"/>
    <property type="molecule type" value="Genomic_DNA"/>
</dbReference>
<name>A0A5W8FSW8_SALON</name>
<proteinExistence type="predicted"/>
<gene>
    <name evidence="1" type="ORF">DUR78_20215</name>
</gene>
<comment type="caution">
    <text evidence="1">The sequence shown here is derived from an EMBL/GenBank/DDBJ whole genome shotgun (WGS) entry which is preliminary data.</text>
</comment>
<protein>
    <submittedName>
        <fullName evidence="1">Uncharacterized protein</fullName>
    </submittedName>
</protein>
<reference evidence="1" key="1">
    <citation type="submission" date="2018-07" db="EMBL/GenBank/DDBJ databases">
        <authorList>
            <person name="Ashton P.M."/>
            <person name="Dallman T."/>
            <person name="Nair S."/>
            <person name="De Pinna E."/>
            <person name="Peters T."/>
            <person name="Grant K."/>
        </authorList>
    </citation>
    <scope>NUCLEOTIDE SEQUENCE</scope>
    <source>
        <strain evidence="1">516939</strain>
    </source>
</reference>
<dbReference type="AlphaFoldDB" id="A0A5W8FSW8"/>
<organism evidence="1">
    <name type="scientific">Salmonella oranienberg</name>
    <dbReference type="NCBI Taxonomy" id="28147"/>
    <lineage>
        <taxon>Bacteria</taxon>
        <taxon>Pseudomonadati</taxon>
        <taxon>Pseudomonadota</taxon>
        <taxon>Gammaproteobacteria</taxon>
        <taxon>Enterobacterales</taxon>
        <taxon>Enterobacteriaceae</taxon>
        <taxon>Salmonella</taxon>
    </lineage>
</organism>
<sequence length="325" mass="35925">MQASAQPPQCDITLRTDSFHNSTSSGNIIRIGHYVRFGAYDERIQAGDIIKDVEIPLNWTHKNPKNVNIQVDHIDMGAGGANAIINSGNELWAEDAAMGWERSEPGVKTEIIKKGMVSFSGVGPVSDNLATSINDTGFIFYRFNRLNKTLEKMPPAWCDATKRHYVNLFVPADTFGLPDIITVWYERPSAGGNLRSMNLLEMDGLGFVPPVTVPYDIVKKIGIDVPPTLDFGRVDTGVVAKKDIDVRLTYVGIPGRGVLTFSYAGAQNMEVTVREKSESQDTPLPYHKYIDQLTSNTISLPYQIGVKGNIARSTEQLVKVTFQVF</sequence>
<evidence type="ECO:0000313" key="1">
    <source>
        <dbReference type="EMBL" id="EBY0600984.1"/>
    </source>
</evidence>
<accession>A0A5W8FSW8</accession>